<dbReference type="EMBL" id="BCMM01000031">
    <property type="protein sequence ID" value="GAQ65509.1"/>
    <property type="molecule type" value="Genomic_DNA"/>
</dbReference>
<dbReference type="InterPro" id="IPR032710">
    <property type="entry name" value="NTF2-like_dom_sf"/>
</dbReference>
<organism evidence="3 4">
    <name type="scientific">Streptomyces scabiei</name>
    <dbReference type="NCBI Taxonomy" id="1930"/>
    <lineage>
        <taxon>Bacteria</taxon>
        <taxon>Bacillati</taxon>
        <taxon>Actinomycetota</taxon>
        <taxon>Actinomycetes</taxon>
        <taxon>Kitasatosporales</taxon>
        <taxon>Streptomycetaceae</taxon>
        <taxon>Streptomyces</taxon>
    </lineage>
</organism>
<evidence type="ECO:0000313" key="4">
    <source>
        <dbReference type="Proteomes" id="UP000067448"/>
    </source>
</evidence>
<proteinExistence type="predicted"/>
<name>A0A100JTQ9_STRSC</name>
<gene>
    <name evidence="3" type="ORF">SsS58_05918</name>
</gene>
<feature type="region of interest" description="Disordered" evidence="1">
    <location>
        <begin position="1"/>
        <end position="21"/>
    </location>
</feature>
<evidence type="ECO:0000313" key="3">
    <source>
        <dbReference type="EMBL" id="GAQ65509.1"/>
    </source>
</evidence>
<dbReference type="InterPro" id="IPR027843">
    <property type="entry name" value="DUF4440"/>
</dbReference>
<dbReference type="OrthoDB" id="4199340at2"/>
<dbReference type="SUPFAM" id="SSF54427">
    <property type="entry name" value="NTF2-like"/>
    <property type="match status" value="1"/>
</dbReference>
<dbReference type="Gene3D" id="3.10.450.50">
    <property type="match status" value="1"/>
</dbReference>
<reference evidence="4" key="1">
    <citation type="submission" date="2015-11" db="EMBL/GenBank/DDBJ databases">
        <authorList>
            <consortium name="Cross-ministerial Strategic Innovation Promotion Program (SIP) consortium"/>
            <person name="Tomihama T."/>
            <person name="Ikenaga M."/>
            <person name="Sakai M."/>
            <person name="Okubo T."/>
            <person name="Ikeda S."/>
        </authorList>
    </citation>
    <scope>NUCLEOTIDE SEQUENCE [LARGE SCALE GENOMIC DNA]</scope>
    <source>
        <strain evidence="4">S58</strain>
    </source>
</reference>
<dbReference type="AlphaFoldDB" id="A0A100JTQ9"/>
<sequence>MTTSSTAAKDHAAAAPVPASAPATVEEAEAAWLAAQTLPDPEPALRALMHPDCVIVHSAVGHIHGVDDWLRYAARLGRTSQVDTHDVTVQRFGTTAVVSCLQEMRVAFVPELTPFVIQAVVTRVWVRSASGGRQLAHLQMARRLPPG</sequence>
<reference evidence="3 4" key="2">
    <citation type="journal article" date="2016" name="Genome Announc.">
        <title>Draft Genome Sequences of Streptomyces scabiei S58, Streptomyces turgidiscabies T45, and Streptomyces acidiscabies a10, the Pathogens of Potato Common Scab, Isolated in Japan.</title>
        <authorList>
            <person name="Tomihama T."/>
            <person name="Nishi Y."/>
            <person name="Sakai M."/>
            <person name="Ikenaga M."/>
            <person name="Okubo T."/>
            <person name="Ikeda S."/>
        </authorList>
    </citation>
    <scope>NUCLEOTIDE SEQUENCE [LARGE SCALE GENOMIC DNA]</scope>
    <source>
        <strain evidence="3 4">S58</strain>
    </source>
</reference>
<dbReference type="RefSeq" id="WP_059082865.1">
    <property type="nucleotide sequence ID" value="NZ_BCMM01000031.1"/>
</dbReference>
<evidence type="ECO:0000259" key="2">
    <source>
        <dbReference type="Pfam" id="PF14534"/>
    </source>
</evidence>
<protein>
    <recommendedName>
        <fullName evidence="2">DUF4440 domain-containing protein</fullName>
    </recommendedName>
</protein>
<comment type="caution">
    <text evidence="3">The sequence shown here is derived from an EMBL/GenBank/DDBJ whole genome shotgun (WGS) entry which is preliminary data.</text>
</comment>
<accession>A0A100JTQ9</accession>
<dbReference type="Proteomes" id="UP000067448">
    <property type="component" value="Unassembled WGS sequence"/>
</dbReference>
<feature type="domain" description="DUF4440" evidence="2">
    <location>
        <begin position="25"/>
        <end position="129"/>
    </location>
</feature>
<dbReference type="Pfam" id="PF14534">
    <property type="entry name" value="DUF4440"/>
    <property type="match status" value="1"/>
</dbReference>
<reference evidence="4" key="3">
    <citation type="submission" date="2016-02" db="EMBL/GenBank/DDBJ databases">
        <title>Draft genome of pathogenic Streptomyces sp. in Japan.</title>
        <authorList>
            <person name="Tomihama T."/>
            <person name="Ikenaga M."/>
            <person name="Sakai M."/>
            <person name="Okubo T."/>
            <person name="Ikeda S."/>
        </authorList>
    </citation>
    <scope>NUCLEOTIDE SEQUENCE [LARGE SCALE GENOMIC DNA]</scope>
    <source>
        <strain evidence="4">S58</strain>
    </source>
</reference>
<evidence type="ECO:0000256" key="1">
    <source>
        <dbReference type="SAM" id="MobiDB-lite"/>
    </source>
</evidence>